<feature type="region of interest" description="Disordered" evidence="1">
    <location>
        <begin position="380"/>
        <end position="399"/>
    </location>
</feature>
<accession>A0A1G7KVA8</accession>
<evidence type="ECO:0000313" key="4">
    <source>
        <dbReference type="Proteomes" id="UP000182427"/>
    </source>
</evidence>
<reference evidence="3 4" key="1">
    <citation type="submission" date="2016-10" db="EMBL/GenBank/DDBJ databases">
        <authorList>
            <person name="de Groot N.N."/>
        </authorList>
    </citation>
    <scope>NUCLEOTIDE SEQUENCE [LARGE SCALE GENOMIC DNA]</scope>
    <source>
        <strain evidence="3 4">GAS232</strain>
    </source>
</reference>
<dbReference type="RefSeq" id="WP_083345276.1">
    <property type="nucleotide sequence ID" value="NZ_LT629690.1"/>
</dbReference>
<dbReference type="PANTHER" id="PTHR33361">
    <property type="entry name" value="GLR0591 PROTEIN"/>
    <property type="match status" value="1"/>
</dbReference>
<keyword evidence="4" id="KW-1185">Reference proteome</keyword>
<feature type="chain" id="PRO_5009241766" evidence="2">
    <location>
        <begin position="23"/>
        <end position="599"/>
    </location>
</feature>
<proteinExistence type="predicted"/>
<dbReference type="PANTHER" id="PTHR33361:SF16">
    <property type="entry name" value="DUF885 DOMAIN-CONTAINING PROTEIN"/>
    <property type="match status" value="1"/>
</dbReference>
<feature type="signal peptide" evidence="2">
    <location>
        <begin position="1"/>
        <end position="22"/>
    </location>
</feature>
<name>A0A1G7KVA8_9BACT</name>
<dbReference type="EMBL" id="LT629690">
    <property type="protein sequence ID" value="SDF41051.1"/>
    <property type="molecule type" value="Genomic_DNA"/>
</dbReference>
<protein>
    <submittedName>
        <fullName evidence="3">Uncharacterized conserved protein, DUF885 familyt</fullName>
    </submittedName>
</protein>
<keyword evidence="2" id="KW-0732">Signal</keyword>
<dbReference type="InterPro" id="IPR010281">
    <property type="entry name" value="DUF885"/>
</dbReference>
<sequence>MRFLLPLAAAALSVTLPMQSIAQAPRAAATSVADRSRALNRLFEDYWQWTLKQSPETATSVGDTRYNDRWSDYSAAVFNANLQHEAELIAQLGAIDTNGLPEQEQLSATLLMKQFIDDQEGARFKPWEMPVNQFGGPQLTFLQIINMMPFATVKDYDDYIARLNAIPAVFMQVQESMDAGVQDSRTVPQMLMEKAQAQIQKIAAAKPEENAFAGPLAKMPASISAADQKRIRKDAMDAITQKVLPSYDRFGRYLKAQYIPKCRTTLGASALPDGKAYYEFQIRTLTTTNRTADQIHQLGLDEVKRDETEMLAIAKKFNFNDLKSFNDHLKNDPKQHPTSAEQLLDAYKKPLAAMQAKLPELFGRLPKAPLEVKPTPDFRAANSAPADYEQGTPDGKRPGVFNANTYNFAGRTLFTTEAIAYHEGIPGHHLQISISQELTGIPEFRKEGGYTAYQEGWGLYAEHLGKDAGFYQDPLSDYGRLQADIWRAIRLVVDTGVHSKGWTRQQMVDYFHEHSAVDEPSVQAEVDRYIAWPAQALAYKSGQLKILELRERAKQKLGAKFDIRNFHDEVLDSGALPLDILEKRVDTWIAAGGPPQPKS</sequence>
<organism evidence="3 4">
    <name type="scientific">Terriglobus roseus</name>
    <dbReference type="NCBI Taxonomy" id="392734"/>
    <lineage>
        <taxon>Bacteria</taxon>
        <taxon>Pseudomonadati</taxon>
        <taxon>Acidobacteriota</taxon>
        <taxon>Terriglobia</taxon>
        <taxon>Terriglobales</taxon>
        <taxon>Acidobacteriaceae</taxon>
        <taxon>Terriglobus</taxon>
    </lineage>
</organism>
<dbReference type="AlphaFoldDB" id="A0A1G7KVA8"/>
<evidence type="ECO:0000256" key="1">
    <source>
        <dbReference type="SAM" id="MobiDB-lite"/>
    </source>
</evidence>
<gene>
    <name evidence="3" type="ORF">SAMN05444167_2322</name>
</gene>
<evidence type="ECO:0000313" key="3">
    <source>
        <dbReference type="EMBL" id="SDF41051.1"/>
    </source>
</evidence>
<dbReference type="Proteomes" id="UP000182427">
    <property type="component" value="Chromosome I"/>
</dbReference>
<dbReference type="OrthoDB" id="9760040at2"/>
<evidence type="ECO:0000256" key="2">
    <source>
        <dbReference type="SAM" id="SignalP"/>
    </source>
</evidence>
<dbReference type="Pfam" id="PF05960">
    <property type="entry name" value="DUF885"/>
    <property type="match status" value="1"/>
</dbReference>